<feature type="domain" description="Acyl-CoA oxidase/dehydrogenase middle" evidence="8">
    <location>
        <begin position="116"/>
        <end position="214"/>
    </location>
</feature>
<dbReference type="STRING" id="76021.BS329_36290"/>
<evidence type="ECO:0000313" key="10">
    <source>
        <dbReference type="EMBL" id="OLZ44538.1"/>
    </source>
</evidence>
<keyword evidence="4 6" id="KW-0274">FAD</keyword>
<dbReference type="Pfam" id="PF02771">
    <property type="entry name" value="Acyl-CoA_dh_N"/>
    <property type="match status" value="1"/>
</dbReference>
<evidence type="ECO:0000256" key="1">
    <source>
        <dbReference type="ARBA" id="ARBA00001974"/>
    </source>
</evidence>
<name>A0A1R0KG67_9PSEU</name>
<accession>A0A1R0KG67</accession>
<comment type="caution">
    <text evidence="10">The sequence shown here is derived from an EMBL/GenBank/DDBJ whole genome shotgun (WGS) entry which is preliminary data.</text>
</comment>
<evidence type="ECO:0000256" key="5">
    <source>
        <dbReference type="ARBA" id="ARBA00023002"/>
    </source>
</evidence>
<dbReference type="SUPFAM" id="SSF47203">
    <property type="entry name" value="Acyl-CoA dehydrogenase C-terminal domain-like"/>
    <property type="match status" value="1"/>
</dbReference>
<comment type="similarity">
    <text evidence="2 6">Belongs to the acyl-CoA dehydrogenase family.</text>
</comment>
<organism evidence="10 11">
    <name type="scientific">Amycolatopsis coloradensis</name>
    <dbReference type="NCBI Taxonomy" id="76021"/>
    <lineage>
        <taxon>Bacteria</taxon>
        <taxon>Bacillati</taxon>
        <taxon>Actinomycetota</taxon>
        <taxon>Actinomycetes</taxon>
        <taxon>Pseudonocardiales</taxon>
        <taxon>Pseudonocardiaceae</taxon>
        <taxon>Amycolatopsis</taxon>
    </lineage>
</organism>
<dbReference type="PANTHER" id="PTHR48083">
    <property type="entry name" value="MEDIUM-CHAIN SPECIFIC ACYL-COA DEHYDROGENASE, MITOCHONDRIAL-RELATED"/>
    <property type="match status" value="1"/>
</dbReference>
<dbReference type="InterPro" id="IPR036250">
    <property type="entry name" value="AcylCo_DH-like_C"/>
</dbReference>
<keyword evidence="5 6" id="KW-0560">Oxidoreductase</keyword>
<evidence type="ECO:0000259" key="9">
    <source>
        <dbReference type="Pfam" id="PF02771"/>
    </source>
</evidence>
<evidence type="ECO:0000259" key="7">
    <source>
        <dbReference type="Pfam" id="PF00441"/>
    </source>
</evidence>
<reference evidence="10 11" key="1">
    <citation type="submission" date="2016-01" db="EMBL/GenBank/DDBJ databases">
        <title>Amycolatopsis coloradensis genome sequencing and assembly.</title>
        <authorList>
            <person name="Mayilraj S."/>
        </authorList>
    </citation>
    <scope>NUCLEOTIDE SEQUENCE [LARGE SCALE GENOMIC DNA]</scope>
    <source>
        <strain evidence="10 11">DSM 44225</strain>
    </source>
</reference>
<dbReference type="EMBL" id="MQUQ01000025">
    <property type="protein sequence ID" value="OLZ44538.1"/>
    <property type="molecule type" value="Genomic_DNA"/>
</dbReference>
<dbReference type="InterPro" id="IPR046373">
    <property type="entry name" value="Acyl-CoA_Oxase/DH_mid-dom_sf"/>
</dbReference>
<evidence type="ECO:0000259" key="8">
    <source>
        <dbReference type="Pfam" id="PF02770"/>
    </source>
</evidence>
<feature type="domain" description="Acyl-CoA dehydrogenase/oxidase N-terminal" evidence="9">
    <location>
        <begin position="8"/>
        <end position="107"/>
    </location>
</feature>
<dbReference type="RefSeq" id="WP_076167424.1">
    <property type="nucleotide sequence ID" value="NZ_JBEZVB010000031.1"/>
</dbReference>
<dbReference type="Proteomes" id="UP000187486">
    <property type="component" value="Unassembled WGS sequence"/>
</dbReference>
<dbReference type="SUPFAM" id="SSF56645">
    <property type="entry name" value="Acyl-CoA dehydrogenase NM domain-like"/>
    <property type="match status" value="1"/>
</dbReference>
<dbReference type="GO" id="GO:0050660">
    <property type="term" value="F:flavin adenine dinucleotide binding"/>
    <property type="evidence" value="ECO:0007669"/>
    <property type="project" value="InterPro"/>
</dbReference>
<proteinExistence type="inferred from homology"/>
<dbReference type="InterPro" id="IPR037069">
    <property type="entry name" value="AcylCoA_DH/ox_N_sf"/>
</dbReference>
<dbReference type="AlphaFoldDB" id="A0A1R0KG67"/>
<evidence type="ECO:0000256" key="3">
    <source>
        <dbReference type="ARBA" id="ARBA00022630"/>
    </source>
</evidence>
<gene>
    <name evidence="10" type="ORF">BS329_36290</name>
</gene>
<dbReference type="PANTHER" id="PTHR48083:SF2">
    <property type="entry name" value="MEDIUM-CHAIN SPECIFIC ACYL-COA DEHYDROGENASE, MITOCHONDRIAL"/>
    <property type="match status" value="1"/>
</dbReference>
<evidence type="ECO:0000313" key="11">
    <source>
        <dbReference type="Proteomes" id="UP000187486"/>
    </source>
</evidence>
<dbReference type="Pfam" id="PF02770">
    <property type="entry name" value="Acyl-CoA_dh_M"/>
    <property type="match status" value="1"/>
</dbReference>
<dbReference type="Gene3D" id="1.20.140.10">
    <property type="entry name" value="Butyryl-CoA Dehydrogenase, subunit A, domain 3"/>
    <property type="match status" value="1"/>
</dbReference>
<dbReference type="InterPro" id="IPR009075">
    <property type="entry name" value="AcylCo_DH/oxidase_C"/>
</dbReference>
<dbReference type="Gene3D" id="1.10.540.10">
    <property type="entry name" value="Acyl-CoA dehydrogenase/oxidase, N-terminal domain"/>
    <property type="match status" value="1"/>
</dbReference>
<dbReference type="GO" id="GO:0003995">
    <property type="term" value="F:acyl-CoA dehydrogenase activity"/>
    <property type="evidence" value="ECO:0007669"/>
    <property type="project" value="TreeGrafter"/>
</dbReference>
<dbReference type="InterPro" id="IPR006091">
    <property type="entry name" value="Acyl-CoA_Oxase/DH_mid-dom"/>
</dbReference>
<evidence type="ECO:0000256" key="4">
    <source>
        <dbReference type="ARBA" id="ARBA00022827"/>
    </source>
</evidence>
<evidence type="ECO:0000256" key="2">
    <source>
        <dbReference type="ARBA" id="ARBA00009347"/>
    </source>
</evidence>
<evidence type="ECO:0000256" key="6">
    <source>
        <dbReference type="RuleBase" id="RU362125"/>
    </source>
</evidence>
<keyword evidence="3 6" id="KW-0285">Flavoprotein</keyword>
<feature type="domain" description="Acyl-CoA dehydrogenase/oxidase C-terminal" evidence="7">
    <location>
        <begin position="232"/>
        <end position="372"/>
    </location>
</feature>
<dbReference type="GO" id="GO:0033539">
    <property type="term" value="P:fatty acid beta-oxidation using acyl-CoA dehydrogenase"/>
    <property type="evidence" value="ECO:0007669"/>
    <property type="project" value="TreeGrafter"/>
</dbReference>
<protein>
    <submittedName>
        <fullName evidence="10">Acyl-CoA dehydrogenase</fullName>
    </submittedName>
</protein>
<sequence length="374" mass="40143">MTTNHGGHEDFRTTVRSTLDTIVTPNAPKWEAQGHISASGWRELGDAGLLALPHTGADFLRSAVFLDELGNTGYAGIRASIGVHAYMASSYLRLFGNAGQKARWLPPGERGDRITALAITEPEAGTDLRHLTTIADADGTGGYRLRGRKSFVANGSQAGYFIVLARTKATGTDRGLPGASLLLVDADAPGIARRPQPMLGWRAADITEIEFDDVPVAAGQLIGKPERALLYLVRALDFERLVAGLLAVGGVRYCLRLLKEFARSHHVGDTRLGSYQAVRHRIADLDAQLELVHGYAYQAATRQSLGQLDTKSASVLKLTATELAVTAAQVCVQYHGARGYLDEATAARLYRDAMAGTIAAGANELLRDHIFESA</sequence>
<comment type="cofactor">
    <cofactor evidence="1 6">
        <name>FAD</name>
        <dbReference type="ChEBI" id="CHEBI:57692"/>
    </cofactor>
</comment>
<dbReference type="Pfam" id="PF00441">
    <property type="entry name" value="Acyl-CoA_dh_1"/>
    <property type="match status" value="1"/>
</dbReference>
<dbReference type="InterPro" id="IPR050741">
    <property type="entry name" value="Acyl-CoA_dehydrogenase"/>
</dbReference>
<dbReference type="InterPro" id="IPR013786">
    <property type="entry name" value="AcylCoA_DH/ox_N"/>
</dbReference>
<dbReference type="InterPro" id="IPR009100">
    <property type="entry name" value="AcylCoA_DH/oxidase_NM_dom_sf"/>
</dbReference>
<dbReference type="Gene3D" id="2.40.110.10">
    <property type="entry name" value="Butyryl-CoA Dehydrogenase, subunit A, domain 2"/>
    <property type="match status" value="1"/>
</dbReference>
<keyword evidence="11" id="KW-1185">Reference proteome</keyword>
<dbReference type="OrthoDB" id="9780544at2"/>
<dbReference type="GO" id="GO:0005737">
    <property type="term" value="C:cytoplasm"/>
    <property type="evidence" value="ECO:0007669"/>
    <property type="project" value="TreeGrafter"/>
</dbReference>